<keyword evidence="1" id="KW-0472">Membrane</keyword>
<dbReference type="OrthoDB" id="3813056at2"/>
<feature type="transmembrane region" description="Helical" evidence="1">
    <location>
        <begin position="168"/>
        <end position="190"/>
    </location>
</feature>
<dbReference type="PROSITE" id="PS50194">
    <property type="entry name" value="FILAMIN_REPEAT"/>
    <property type="match status" value="1"/>
</dbReference>
<keyword evidence="4" id="KW-1185">Reference proteome</keyword>
<evidence type="ECO:0000256" key="2">
    <source>
        <dbReference type="SAM" id="SignalP"/>
    </source>
</evidence>
<comment type="caution">
    <text evidence="3">The sequence shown here is derived from an EMBL/GenBank/DDBJ whole genome shotgun (WGS) entry which is preliminary data.</text>
</comment>
<keyword evidence="2" id="KW-0732">Signal</keyword>
<feature type="transmembrane region" description="Helical" evidence="1">
    <location>
        <begin position="142"/>
        <end position="161"/>
    </location>
</feature>
<feature type="chain" id="PRO_5039516886" description="Secreted protein" evidence="2">
    <location>
        <begin position="25"/>
        <end position="479"/>
    </location>
</feature>
<gene>
    <name evidence="3" type="ORF">DP939_18885</name>
</gene>
<dbReference type="RefSeq" id="WP_113982037.1">
    <property type="nucleotide sequence ID" value="NZ_QMEY01000007.1"/>
</dbReference>
<keyword evidence="1" id="KW-0812">Transmembrane</keyword>
<name>A0A366LZ23_9ACTN</name>
<organism evidence="3 4">
    <name type="scientific">Spongiactinospora rosea</name>
    <dbReference type="NCBI Taxonomy" id="2248750"/>
    <lineage>
        <taxon>Bacteria</taxon>
        <taxon>Bacillati</taxon>
        <taxon>Actinomycetota</taxon>
        <taxon>Actinomycetes</taxon>
        <taxon>Streptosporangiales</taxon>
        <taxon>Streptosporangiaceae</taxon>
        <taxon>Spongiactinospora</taxon>
    </lineage>
</organism>
<sequence>MNIKVLLSALFAILVLPVALPATAYADSGPVGSDVMVAQSLGDREITVVIRRVEEIPGPVRVEVVTHRGTPPGVLDLELTPAGTGAATSRARLSLGAAPGLYGSMLTVDRPGPWELAVGDGRLTARIPFVVPARVLARWEQASYGGFTAAGVFLFAALLLAVRVRRLWPALVSCTGVVAGLAVAVTAALLSSSIPPPDPPGSRLDPTIENVTDPLAAANPPLADYSRPPVNLAVEAPSATAGRATELRLRLTDASTGRLVDDFLIHHDALVHLMIVGPTGRLWHLHPIRVAPGDYRATFVPEGGGAYAVAAEVARRGGGVQLARAPVALQVGGERATAPAPEGLGTRTVDGTRVRLSATPSGAAMTISARIGDKADLQPWLGMVGHLIMVGPFDDRDGEVGAAALSASTWAHGHAMPIMSNAAQSPPDETVAAFGPGLAFTHTFTAPGRYRLWIQAERDYSVMTIPFVLDVPARESERR</sequence>
<proteinExistence type="predicted"/>
<accession>A0A366LZ23</accession>
<evidence type="ECO:0000256" key="1">
    <source>
        <dbReference type="SAM" id="Phobius"/>
    </source>
</evidence>
<dbReference type="EMBL" id="QMEY01000007">
    <property type="protein sequence ID" value="RBQ18564.1"/>
    <property type="molecule type" value="Genomic_DNA"/>
</dbReference>
<keyword evidence="1" id="KW-1133">Transmembrane helix</keyword>
<reference evidence="3 4" key="1">
    <citation type="submission" date="2018-06" db="EMBL/GenBank/DDBJ databases">
        <title>Sphaerisporangium craniellae sp. nov., isolated from a marine sponge in the South China Sea.</title>
        <authorList>
            <person name="Li L."/>
        </authorList>
    </citation>
    <scope>NUCLEOTIDE SEQUENCE [LARGE SCALE GENOMIC DNA]</scope>
    <source>
        <strain evidence="3 4">LHW63015</strain>
    </source>
</reference>
<evidence type="ECO:0000313" key="3">
    <source>
        <dbReference type="EMBL" id="RBQ18564.1"/>
    </source>
</evidence>
<evidence type="ECO:0008006" key="5">
    <source>
        <dbReference type="Google" id="ProtNLM"/>
    </source>
</evidence>
<dbReference type="Proteomes" id="UP000253303">
    <property type="component" value="Unassembled WGS sequence"/>
</dbReference>
<dbReference type="InterPro" id="IPR017868">
    <property type="entry name" value="Filamin/ABP280_repeat-like"/>
</dbReference>
<protein>
    <recommendedName>
        <fullName evidence="5">Secreted protein</fullName>
    </recommendedName>
</protein>
<evidence type="ECO:0000313" key="4">
    <source>
        <dbReference type="Proteomes" id="UP000253303"/>
    </source>
</evidence>
<dbReference type="AlphaFoldDB" id="A0A366LZ23"/>
<feature type="signal peptide" evidence="2">
    <location>
        <begin position="1"/>
        <end position="24"/>
    </location>
</feature>